<accession>C4XFB6</accession>
<dbReference type="PANTHER" id="PTHR30514">
    <property type="entry name" value="GLUCOKINASE"/>
    <property type="match status" value="1"/>
</dbReference>
<dbReference type="SUPFAM" id="SSF53697">
    <property type="entry name" value="SIS domain"/>
    <property type="match status" value="1"/>
</dbReference>
<proteinExistence type="predicted"/>
<keyword evidence="2" id="KW-1185">Reference proteome</keyword>
<dbReference type="GO" id="GO:0003677">
    <property type="term" value="F:DNA binding"/>
    <property type="evidence" value="ECO:0007669"/>
    <property type="project" value="InterPro"/>
</dbReference>
<dbReference type="InterPro" id="IPR047640">
    <property type="entry name" value="RpiR-like"/>
</dbReference>
<dbReference type="EMBL" id="AP009608">
    <property type="protein sequence ID" value="BAH69838.1"/>
    <property type="molecule type" value="Genomic_DNA"/>
</dbReference>
<name>C4XFB6_MYCFP</name>
<dbReference type="KEGG" id="mfp:MBIO_0573"/>
<dbReference type="InterPro" id="IPR046348">
    <property type="entry name" value="SIS_dom_sf"/>
</dbReference>
<evidence type="ECO:0000313" key="2">
    <source>
        <dbReference type="Proteomes" id="UP000006810"/>
    </source>
</evidence>
<sequence length="122" mass="14304">MTRFARAASFISFKSLQIYITKRTIVTDDWTRINVGSNLSMHEISKNIFAYYTSSLQKTYESINKEEIKEYCNLLSETKNHIFFGIGQSEKVASYLRENLNKIRLTSLPINNMHDFFNIVYV</sequence>
<dbReference type="AlphaFoldDB" id="C4XFB6"/>
<dbReference type="Proteomes" id="UP000006810">
    <property type="component" value="Chromosome"/>
</dbReference>
<protein>
    <submittedName>
        <fullName evidence="1">Uncharacterized protein</fullName>
    </submittedName>
</protein>
<organism evidence="1 2">
    <name type="scientific">Mycoplasmopsis fermentans (strain ATCC 19989 / NBRC 14854 / NCTC 10117 / PG18)</name>
    <name type="common">Mycoplasma fermentans</name>
    <dbReference type="NCBI Taxonomy" id="496833"/>
    <lineage>
        <taxon>Bacteria</taxon>
        <taxon>Bacillati</taxon>
        <taxon>Mycoplasmatota</taxon>
        <taxon>Mycoplasmoidales</taxon>
        <taxon>Metamycoplasmataceae</taxon>
        <taxon>Mycoplasmopsis</taxon>
    </lineage>
</organism>
<reference evidence="1 2" key="1">
    <citation type="journal article" date="2009" name="Curr. Microbiol.">
        <title>Molecular cloning and expression of a novel cholinephosphotransferase involved in glycoglycerophospholipid biosynthesis of Mycoplasma fermentans.</title>
        <authorList>
            <person name="Ishida N."/>
            <person name="Irikura D."/>
            <person name="Matsuda K."/>
            <person name="Sato S."/>
            <person name="Asano K."/>
        </authorList>
    </citation>
    <scope>NUCLEOTIDE SEQUENCE [LARGE SCALE GENOMIC DNA]</scope>
    <source>
        <strain evidence="2">ATCC 19989 / NBRC 14854 / NCTC 10117 / PG18</strain>
    </source>
</reference>
<dbReference type="Gene3D" id="3.40.50.10490">
    <property type="entry name" value="Glucose-6-phosphate isomerase like protein, domain 1"/>
    <property type="match status" value="1"/>
</dbReference>
<dbReference type="GO" id="GO:0003700">
    <property type="term" value="F:DNA-binding transcription factor activity"/>
    <property type="evidence" value="ECO:0007669"/>
    <property type="project" value="InterPro"/>
</dbReference>
<dbReference type="GO" id="GO:0097367">
    <property type="term" value="F:carbohydrate derivative binding"/>
    <property type="evidence" value="ECO:0007669"/>
    <property type="project" value="InterPro"/>
</dbReference>
<dbReference type="GO" id="GO:1901135">
    <property type="term" value="P:carbohydrate derivative metabolic process"/>
    <property type="evidence" value="ECO:0007669"/>
    <property type="project" value="InterPro"/>
</dbReference>
<dbReference type="PATRIC" id="fig|496833.3.peg.162"/>
<gene>
    <name evidence="1" type="ordered locus">MBIO_0573</name>
</gene>
<dbReference type="HOGENOM" id="CLU_164719_0_0_14"/>
<dbReference type="PANTHER" id="PTHR30514:SF1">
    <property type="entry name" value="HTH-TYPE TRANSCRIPTIONAL REGULATOR HEXR-RELATED"/>
    <property type="match status" value="1"/>
</dbReference>
<evidence type="ECO:0000313" key="1">
    <source>
        <dbReference type="EMBL" id="BAH69838.1"/>
    </source>
</evidence>